<organism evidence="2 3">
    <name type="scientific">Streptomyces showdoensis</name>
    <dbReference type="NCBI Taxonomy" id="68268"/>
    <lineage>
        <taxon>Bacteria</taxon>
        <taxon>Bacillati</taxon>
        <taxon>Actinomycetota</taxon>
        <taxon>Actinomycetes</taxon>
        <taxon>Kitasatosporales</taxon>
        <taxon>Streptomycetaceae</taxon>
        <taxon>Streptomyces</taxon>
    </lineage>
</organism>
<gene>
    <name evidence="2" type="ORF">VO63_10325</name>
</gene>
<accession>A0A2P2GR74</accession>
<dbReference type="RefSeq" id="WP_046907356.1">
    <property type="nucleotide sequence ID" value="NZ_BAAAXG010000026.1"/>
</dbReference>
<dbReference type="EMBL" id="LAQS01000012">
    <property type="protein sequence ID" value="KKZ73994.1"/>
    <property type="molecule type" value="Genomic_DNA"/>
</dbReference>
<dbReference type="Proteomes" id="UP000265325">
    <property type="component" value="Unassembled WGS sequence"/>
</dbReference>
<keyword evidence="3" id="KW-1185">Reference proteome</keyword>
<protein>
    <submittedName>
        <fullName evidence="2">Uncharacterized protein</fullName>
    </submittedName>
</protein>
<comment type="caution">
    <text evidence="2">The sequence shown here is derived from an EMBL/GenBank/DDBJ whole genome shotgun (WGS) entry which is preliminary data.</text>
</comment>
<keyword evidence="1" id="KW-1133">Transmembrane helix</keyword>
<name>A0A2P2GR74_STREW</name>
<reference evidence="2 3" key="1">
    <citation type="submission" date="2015-05" db="EMBL/GenBank/DDBJ databases">
        <title>Draft Genome assembly of Streptomyces showdoensis.</title>
        <authorList>
            <person name="Thapa K.K."/>
            <person name="Metsa-Ketela M."/>
        </authorList>
    </citation>
    <scope>NUCLEOTIDE SEQUENCE [LARGE SCALE GENOMIC DNA]</scope>
    <source>
        <strain evidence="2 3">ATCC 15227</strain>
    </source>
</reference>
<keyword evidence="1" id="KW-0812">Transmembrane</keyword>
<dbReference type="AlphaFoldDB" id="A0A2P2GR74"/>
<keyword evidence="1" id="KW-0472">Membrane</keyword>
<evidence type="ECO:0000313" key="2">
    <source>
        <dbReference type="EMBL" id="KKZ73994.1"/>
    </source>
</evidence>
<sequence length="79" mass="8288">MTDTREPSGALRLALRVDAFTSTSRGIVLVTAVLLALVFTGTTAGIAAAVVLFLAWCAVGYLGRRHQKLSGRTPTAGDR</sequence>
<feature type="transmembrane region" description="Helical" evidence="1">
    <location>
        <begin position="29"/>
        <end position="62"/>
    </location>
</feature>
<proteinExistence type="predicted"/>
<evidence type="ECO:0000256" key="1">
    <source>
        <dbReference type="SAM" id="Phobius"/>
    </source>
</evidence>
<evidence type="ECO:0000313" key="3">
    <source>
        <dbReference type="Proteomes" id="UP000265325"/>
    </source>
</evidence>